<evidence type="ECO:0000256" key="1">
    <source>
        <dbReference type="SAM" id="MobiDB-lite"/>
    </source>
</evidence>
<dbReference type="KEGG" id="fiy:BN1229_v1_0360"/>
<dbReference type="KEGG" id="fil:BN1229_v1_0356"/>
<feature type="region of interest" description="Disordered" evidence="1">
    <location>
        <begin position="1"/>
        <end position="23"/>
    </location>
</feature>
<accession>A0A0D6JAL5</accession>
<organism evidence="2 3">
    <name type="scientific">Candidatus Filomicrobium marinum</name>
    <dbReference type="NCBI Taxonomy" id="1608628"/>
    <lineage>
        <taxon>Bacteria</taxon>
        <taxon>Pseudomonadati</taxon>
        <taxon>Pseudomonadota</taxon>
        <taxon>Alphaproteobacteria</taxon>
        <taxon>Hyphomicrobiales</taxon>
        <taxon>Hyphomicrobiaceae</taxon>
        <taxon>Filomicrobium</taxon>
    </lineage>
</organism>
<proteinExistence type="predicted"/>
<feature type="compositionally biased region" description="Basic and acidic residues" evidence="1">
    <location>
        <begin position="14"/>
        <end position="23"/>
    </location>
</feature>
<evidence type="ECO:0000313" key="3">
    <source>
        <dbReference type="Proteomes" id="UP000033187"/>
    </source>
</evidence>
<reference evidence="3" key="1">
    <citation type="submission" date="2015-02" db="EMBL/GenBank/DDBJ databases">
        <authorList>
            <person name="Chooi Y.-H."/>
        </authorList>
    </citation>
    <scope>NUCLEOTIDE SEQUENCE [LARGE SCALE GENOMIC DNA]</scope>
    <source>
        <strain evidence="3">strain Y</strain>
    </source>
</reference>
<evidence type="ECO:0000313" key="2">
    <source>
        <dbReference type="EMBL" id="CPR15441.1"/>
    </source>
</evidence>
<dbReference type="RefSeq" id="WP_046475940.1">
    <property type="nucleotide sequence ID" value="NZ_LN829118.1"/>
</dbReference>
<dbReference type="OrthoDB" id="7929743at2"/>
<name>A0A0D6JAL5_9HYPH</name>
<gene>
    <name evidence="2" type="ORF">YBN1229_v1_0360</name>
</gene>
<keyword evidence="3" id="KW-1185">Reference proteome</keyword>
<sequence length="402" mass="45007">MGQSSKVSPGTPPQERRPKVSLSKQDERLICRFELSARRELRRLIRTSPRFTELAEVFPGAAYVLATRQGEKDQRRKAAKLVRDGAKLKTIAHTLELPLWLRRLPPSAFNGPLPPLPDSETFARRVAARLPAESADATFWLASVAFAAAAVHEDFALWLVEQSICSQDAKPERLFAVLAAYAWYSGALLTPAHDLIVVPWRPEIAFDTALCAAKSWLNRLRLVMQLEPGTIADSWLRPGEAMGLTFVPLIEQSEILEEAQAMQNCADQYADRLAREKCRLFSIRRGASRLATLEIGPHPRETGVLAITQLKARHNMPASVEIWQAAHAWLATQPGLKRLPPMVAPERALNSKVWTDLMEPYRQRKNGADWLPSIPTQVAFARLDSDMTDLARRAGVTSWLFT</sequence>
<dbReference type="EMBL" id="LN829119">
    <property type="protein sequence ID" value="CPR15441.1"/>
    <property type="molecule type" value="Genomic_DNA"/>
</dbReference>
<dbReference type="AlphaFoldDB" id="A0A0D6JAL5"/>
<dbReference type="Proteomes" id="UP000033187">
    <property type="component" value="Chromosome 1"/>
</dbReference>
<protein>
    <submittedName>
        <fullName evidence="2">Uncharacterized protein</fullName>
    </submittedName>
</protein>